<sequence>MEFPLLIVTLLLSFTIIRATFSYFVLGHPNFLPPGPKPLPIIGSLHLLGHQPHQSLAKLAKTHGPIMSLKLGQITTLVISSASAAKEVLQKQDLAFSSQRSIPNALHAQHHYEYSISFMPISTQWRILRKILNSNISSGRSLDSSEYLRSEKVKELVALCQKAGLSNDYVDIGRVTFKTSLNLISNIVFSKDLTDPNEDSGKEFKELVGNIMLEAGRPNLVDFFPGLRMIDPQGVRRRMNRHFKKILGVFEELINERLGSESRFKKDDVLDMCLKINKDNPHELSRLQIKMLFLDTFVAGSDTTSNTIEWAMTELLRNPHIMVKAKKELANVFGKGNMVKEDDVLRLPYLSCIVKETLRLHPPVPFLLPRKIGNEVKLNEYTIPKGTQVLVNAWAIGRDPSIWKDSQEFRPERFLSSLVDVQGQDFESIPFGGGRRICPGMPLALRMIPLVLSSLLHNFDWNLDTKIQPKSLDLTERFGITIQKANPLYVVPIPLN</sequence>
<protein>
    <submittedName>
        <fullName evidence="9">Geraniol 8-hydroxylase</fullName>
        <ecNumber evidence="9">1.14.14.83</ecNumber>
    </submittedName>
    <submittedName>
        <fullName evidence="10">Putative cytochrome P450</fullName>
    </submittedName>
</protein>
<evidence type="ECO:0000256" key="8">
    <source>
        <dbReference type="RuleBase" id="RU000461"/>
    </source>
</evidence>
<name>A0A251VGP2_HELAN</name>
<evidence type="ECO:0000313" key="10">
    <source>
        <dbReference type="EMBL" id="OTG34343.1"/>
    </source>
</evidence>
<dbReference type="InParanoid" id="A0A251VGP2"/>
<dbReference type="CDD" id="cd11073">
    <property type="entry name" value="CYP76-like"/>
    <property type="match status" value="1"/>
</dbReference>
<keyword evidence="4 8" id="KW-0560">Oxidoreductase</keyword>
<gene>
    <name evidence="10" type="ORF">HannXRQ_Chr02g0044741</name>
    <name evidence="9" type="ORF">HanXRQr2_Chr02g0061801</name>
</gene>
<evidence type="ECO:0000313" key="9">
    <source>
        <dbReference type="EMBL" id="KAF5818168.1"/>
    </source>
</evidence>
<dbReference type="EMBL" id="CM007891">
    <property type="protein sequence ID" value="OTG34343.1"/>
    <property type="molecule type" value="Genomic_DNA"/>
</dbReference>
<keyword evidence="5 7" id="KW-0408">Iron</keyword>
<dbReference type="InterPro" id="IPR001128">
    <property type="entry name" value="Cyt_P450"/>
</dbReference>
<dbReference type="STRING" id="4232.A0A251VGP2"/>
<dbReference type="Pfam" id="PF00067">
    <property type="entry name" value="p450"/>
    <property type="match status" value="1"/>
</dbReference>
<reference evidence="10" key="2">
    <citation type="submission" date="2017-02" db="EMBL/GenBank/DDBJ databases">
        <title>Sunflower complete genome.</title>
        <authorList>
            <person name="Langlade N."/>
            <person name="Munos S."/>
        </authorList>
    </citation>
    <scope>NUCLEOTIDE SEQUENCE [LARGE SCALE GENOMIC DNA]</scope>
    <source>
        <tissue evidence="10">Leaves</tissue>
    </source>
</reference>
<dbReference type="Gene3D" id="1.10.630.10">
    <property type="entry name" value="Cytochrome P450"/>
    <property type="match status" value="1"/>
</dbReference>
<dbReference type="PANTHER" id="PTHR47950">
    <property type="entry name" value="CYTOCHROME P450, FAMILY 76, SUBFAMILY C, POLYPEPTIDE 5-RELATED"/>
    <property type="match status" value="1"/>
</dbReference>
<dbReference type="EMBL" id="MNCJ02000317">
    <property type="protein sequence ID" value="KAF5818168.1"/>
    <property type="molecule type" value="Genomic_DNA"/>
</dbReference>
<evidence type="ECO:0000256" key="2">
    <source>
        <dbReference type="ARBA" id="ARBA00022617"/>
    </source>
</evidence>
<dbReference type="PROSITE" id="PS00086">
    <property type="entry name" value="CYTOCHROME_P450"/>
    <property type="match status" value="1"/>
</dbReference>
<keyword evidence="3 7" id="KW-0479">Metal-binding</keyword>
<reference evidence="9" key="3">
    <citation type="submission" date="2020-06" db="EMBL/GenBank/DDBJ databases">
        <title>Helianthus annuus Genome sequencing and assembly Release 2.</title>
        <authorList>
            <person name="Gouzy J."/>
            <person name="Langlade N."/>
            <person name="Munos S."/>
        </authorList>
    </citation>
    <scope>NUCLEOTIDE SEQUENCE</scope>
    <source>
        <tissue evidence="9">Leaves</tissue>
    </source>
</reference>
<dbReference type="PRINTS" id="PR00463">
    <property type="entry name" value="EP450I"/>
</dbReference>
<keyword evidence="11" id="KW-1185">Reference proteome</keyword>
<dbReference type="PRINTS" id="PR00385">
    <property type="entry name" value="P450"/>
</dbReference>
<keyword evidence="2 7" id="KW-0349">Heme</keyword>
<evidence type="ECO:0000256" key="5">
    <source>
        <dbReference type="ARBA" id="ARBA00023004"/>
    </source>
</evidence>
<dbReference type="GO" id="GO:0102811">
    <property type="term" value="F:geraniol 10-hydroxylase activity"/>
    <property type="evidence" value="ECO:0007669"/>
    <property type="project" value="UniProtKB-EC"/>
</dbReference>
<dbReference type="InterPro" id="IPR036396">
    <property type="entry name" value="Cyt_P450_sf"/>
</dbReference>
<dbReference type="EC" id="1.14.14.83" evidence="9"/>
<comment type="cofactor">
    <cofactor evidence="7">
        <name>heme</name>
        <dbReference type="ChEBI" id="CHEBI:30413"/>
    </cofactor>
</comment>
<feature type="binding site" description="axial binding residue" evidence="7">
    <location>
        <position position="438"/>
    </location>
    <ligand>
        <name>heme</name>
        <dbReference type="ChEBI" id="CHEBI:30413"/>
    </ligand>
    <ligandPart>
        <name>Fe</name>
        <dbReference type="ChEBI" id="CHEBI:18248"/>
    </ligandPart>
</feature>
<dbReference type="GO" id="GO:0016491">
    <property type="term" value="F:oxidoreductase activity"/>
    <property type="evidence" value="ECO:0000318"/>
    <property type="project" value="GO_Central"/>
</dbReference>
<dbReference type="AlphaFoldDB" id="A0A251VGP2"/>
<evidence type="ECO:0000256" key="1">
    <source>
        <dbReference type="ARBA" id="ARBA00010617"/>
    </source>
</evidence>
<dbReference type="OMA" id="IHRHPRD"/>
<keyword evidence="6 8" id="KW-0503">Monooxygenase</keyword>
<reference evidence="9 11" key="1">
    <citation type="journal article" date="2017" name="Nature">
        <title>The sunflower genome provides insights into oil metabolism, flowering and Asterid evolution.</title>
        <authorList>
            <person name="Badouin H."/>
            <person name="Gouzy J."/>
            <person name="Grassa C.J."/>
            <person name="Murat F."/>
            <person name="Staton S.E."/>
            <person name="Cottret L."/>
            <person name="Lelandais-Briere C."/>
            <person name="Owens G.L."/>
            <person name="Carrere S."/>
            <person name="Mayjonade B."/>
            <person name="Legrand L."/>
            <person name="Gill N."/>
            <person name="Kane N.C."/>
            <person name="Bowers J.E."/>
            <person name="Hubner S."/>
            <person name="Bellec A."/>
            <person name="Berard A."/>
            <person name="Berges H."/>
            <person name="Blanchet N."/>
            <person name="Boniface M.C."/>
            <person name="Brunel D."/>
            <person name="Catrice O."/>
            <person name="Chaidir N."/>
            <person name="Claudel C."/>
            <person name="Donnadieu C."/>
            <person name="Faraut T."/>
            <person name="Fievet G."/>
            <person name="Helmstetter N."/>
            <person name="King M."/>
            <person name="Knapp S.J."/>
            <person name="Lai Z."/>
            <person name="Le Paslier M.C."/>
            <person name="Lippi Y."/>
            <person name="Lorenzon L."/>
            <person name="Mandel J.R."/>
            <person name="Marage G."/>
            <person name="Marchand G."/>
            <person name="Marquand E."/>
            <person name="Bret-Mestries E."/>
            <person name="Morien E."/>
            <person name="Nambeesan S."/>
            <person name="Nguyen T."/>
            <person name="Pegot-Espagnet P."/>
            <person name="Pouilly N."/>
            <person name="Raftis F."/>
            <person name="Sallet E."/>
            <person name="Schiex T."/>
            <person name="Thomas J."/>
            <person name="Vandecasteele C."/>
            <person name="Vares D."/>
            <person name="Vear F."/>
            <person name="Vautrin S."/>
            <person name="Crespi M."/>
            <person name="Mangin B."/>
            <person name="Burke J.M."/>
            <person name="Salse J."/>
            <person name="Munos S."/>
            <person name="Vincourt P."/>
            <person name="Rieseberg L.H."/>
            <person name="Langlade N.B."/>
        </authorList>
    </citation>
    <scope>NUCLEOTIDE SEQUENCE [LARGE SCALE GENOMIC DNA]</scope>
    <source>
        <strain evidence="11">cv. SF193</strain>
        <tissue evidence="9">Leaves</tissue>
    </source>
</reference>
<comment type="similarity">
    <text evidence="1 8">Belongs to the cytochrome P450 family.</text>
</comment>
<dbReference type="SUPFAM" id="SSF48264">
    <property type="entry name" value="Cytochrome P450"/>
    <property type="match status" value="1"/>
</dbReference>
<dbReference type="InterPro" id="IPR017972">
    <property type="entry name" value="Cyt_P450_CS"/>
</dbReference>
<dbReference type="GO" id="GO:0005506">
    <property type="term" value="F:iron ion binding"/>
    <property type="evidence" value="ECO:0007669"/>
    <property type="project" value="InterPro"/>
</dbReference>
<dbReference type="GO" id="GO:0020037">
    <property type="term" value="F:heme binding"/>
    <property type="evidence" value="ECO:0007669"/>
    <property type="project" value="InterPro"/>
</dbReference>
<evidence type="ECO:0000313" key="11">
    <source>
        <dbReference type="Proteomes" id="UP000215914"/>
    </source>
</evidence>
<organism evidence="10 11">
    <name type="scientific">Helianthus annuus</name>
    <name type="common">Common sunflower</name>
    <dbReference type="NCBI Taxonomy" id="4232"/>
    <lineage>
        <taxon>Eukaryota</taxon>
        <taxon>Viridiplantae</taxon>
        <taxon>Streptophyta</taxon>
        <taxon>Embryophyta</taxon>
        <taxon>Tracheophyta</taxon>
        <taxon>Spermatophyta</taxon>
        <taxon>Magnoliopsida</taxon>
        <taxon>eudicotyledons</taxon>
        <taxon>Gunneridae</taxon>
        <taxon>Pentapetalae</taxon>
        <taxon>asterids</taxon>
        <taxon>campanulids</taxon>
        <taxon>Asterales</taxon>
        <taxon>Asteraceae</taxon>
        <taxon>Asteroideae</taxon>
        <taxon>Heliantheae alliance</taxon>
        <taxon>Heliantheae</taxon>
        <taxon>Helianthus</taxon>
    </lineage>
</organism>
<proteinExistence type="inferred from homology"/>
<dbReference type="PANTHER" id="PTHR47950:SF4">
    <property type="entry name" value="GERANIOL 8-HYDROXYLASE-LIKE"/>
    <property type="match status" value="1"/>
</dbReference>
<dbReference type="Gramene" id="mRNA:HanXRQr2_Chr02g0061801">
    <property type="protein sequence ID" value="mRNA:HanXRQr2_Chr02g0061801"/>
    <property type="gene ID" value="HanXRQr2_Chr02g0061801"/>
</dbReference>
<evidence type="ECO:0000256" key="4">
    <source>
        <dbReference type="ARBA" id="ARBA00023002"/>
    </source>
</evidence>
<dbReference type="Proteomes" id="UP000215914">
    <property type="component" value="Chromosome 2"/>
</dbReference>
<evidence type="ECO:0000256" key="7">
    <source>
        <dbReference type="PIRSR" id="PIRSR602401-1"/>
    </source>
</evidence>
<evidence type="ECO:0000256" key="6">
    <source>
        <dbReference type="ARBA" id="ARBA00023033"/>
    </source>
</evidence>
<dbReference type="OrthoDB" id="2789670at2759"/>
<dbReference type="InterPro" id="IPR002401">
    <property type="entry name" value="Cyt_P450_E_grp-I"/>
</dbReference>
<dbReference type="FunFam" id="1.10.630.10:FF:000007">
    <property type="entry name" value="Cytochrome P450 76C4"/>
    <property type="match status" value="1"/>
</dbReference>
<accession>A0A251VGP2</accession>
<evidence type="ECO:0000256" key="3">
    <source>
        <dbReference type="ARBA" id="ARBA00022723"/>
    </source>
</evidence>